<organism evidence="2 3">
    <name type="scientific">Amycolatopsis vastitatis</name>
    <dbReference type="NCBI Taxonomy" id="1905142"/>
    <lineage>
        <taxon>Bacteria</taxon>
        <taxon>Bacillati</taxon>
        <taxon>Actinomycetota</taxon>
        <taxon>Actinomycetes</taxon>
        <taxon>Pseudonocardiales</taxon>
        <taxon>Pseudonocardiaceae</taxon>
        <taxon>Amycolatopsis</taxon>
    </lineage>
</organism>
<dbReference type="AlphaFoldDB" id="A0A229SN32"/>
<dbReference type="EMBL" id="NMUL01000060">
    <property type="protein sequence ID" value="OXM60445.1"/>
    <property type="molecule type" value="Genomic_DNA"/>
</dbReference>
<dbReference type="Proteomes" id="UP000215199">
    <property type="component" value="Unassembled WGS sequence"/>
</dbReference>
<name>A0A229SN32_9PSEU</name>
<dbReference type="OrthoDB" id="7285215at2"/>
<comment type="caution">
    <text evidence="2">The sequence shown here is derived from an EMBL/GenBank/DDBJ whole genome shotgun (WGS) entry which is preliminary data.</text>
</comment>
<keyword evidence="3" id="KW-1185">Reference proteome</keyword>
<feature type="domain" description="DUF1883" evidence="1">
    <location>
        <begin position="8"/>
        <end position="77"/>
    </location>
</feature>
<proteinExistence type="predicted"/>
<sequence length="90" mass="10085">MVSDVTVFDLGWLSRAIIVRVELDVMANVRLMTKANIDAYKKRIAYRMIGGVATIRPFDVTIPVDGHWYVAVDTEGLTVSRFRAEVTIVA</sequence>
<accession>A0A229SN32</accession>
<dbReference type="SUPFAM" id="SSF141099">
    <property type="entry name" value="Atu1913-like"/>
    <property type="match status" value="1"/>
</dbReference>
<dbReference type="InterPro" id="IPR036488">
    <property type="entry name" value="DUF1883-like_sf"/>
</dbReference>
<reference evidence="3" key="1">
    <citation type="submission" date="2017-07" db="EMBL/GenBank/DDBJ databases">
        <title>Comparative genome mining reveals phylogenetic distribution patterns of secondary metabolites in Amycolatopsis.</title>
        <authorList>
            <person name="Adamek M."/>
            <person name="Alanjary M."/>
            <person name="Sales-Ortells H."/>
            <person name="Goodfellow M."/>
            <person name="Bull A.T."/>
            <person name="Kalinowski J."/>
            <person name="Ziemert N."/>
        </authorList>
    </citation>
    <scope>NUCLEOTIDE SEQUENCE [LARGE SCALE GENOMIC DNA]</scope>
    <source>
        <strain evidence="3">H5</strain>
    </source>
</reference>
<dbReference type="Pfam" id="PF08980">
    <property type="entry name" value="DUF1883"/>
    <property type="match status" value="1"/>
</dbReference>
<protein>
    <recommendedName>
        <fullName evidence="1">DUF1883 domain-containing protein</fullName>
    </recommendedName>
</protein>
<dbReference type="Gene3D" id="4.10.1210.10">
    <property type="entry name" value="Atu1913-like"/>
    <property type="match status" value="1"/>
</dbReference>
<gene>
    <name evidence="2" type="ORF">CF165_42180</name>
</gene>
<dbReference type="InterPro" id="IPR015073">
    <property type="entry name" value="DUF1883"/>
</dbReference>
<evidence type="ECO:0000259" key="1">
    <source>
        <dbReference type="Pfam" id="PF08980"/>
    </source>
</evidence>
<evidence type="ECO:0000313" key="2">
    <source>
        <dbReference type="EMBL" id="OXM60445.1"/>
    </source>
</evidence>
<evidence type="ECO:0000313" key="3">
    <source>
        <dbReference type="Proteomes" id="UP000215199"/>
    </source>
</evidence>